<comment type="caution">
    <text evidence="2">The sequence shown here is derived from an EMBL/GenBank/DDBJ whole genome shotgun (WGS) entry which is preliminary data.</text>
</comment>
<feature type="domain" description="DUF6456" evidence="1">
    <location>
        <begin position="227"/>
        <end position="361"/>
    </location>
</feature>
<organism evidence="2 3">
    <name type="scientific">Roseovarius atlanticus</name>
    <dbReference type="NCBI Taxonomy" id="1641875"/>
    <lineage>
        <taxon>Bacteria</taxon>
        <taxon>Pseudomonadati</taxon>
        <taxon>Pseudomonadota</taxon>
        <taxon>Alphaproteobacteria</taxon>
        <taxon>Rhodobacterales</taxon>
        <taxon>Roseobacteraceae</taxon>
        <taxon>Roseovarius</taxon>
    </lineage>
</organism>
<reference evidence="2 3" key="1">
    <citation type="submission" date="2015-04" db="EMBL/GenBank/DDBJ databases">
        <title>The draft genome sequence of Roseovarius sp.R12b.</title>
        <authorList>
            <person name="Li G."/>
            <person name="Lai Q."/>
            <person name="Shao Z."/>
            <person name="Yan P."/>
        </authorList>
    </citation>
    <scope>NUCLEOTIDE SEQUENCE [LARGE SCALE GENOMIC DNA]</scope>
    <source>
        <strain evidence="2 3">R12B</strain>
    </source>
</reference>
<dbReference type="SUPFAM" id="SSF46785">
    <property type="entry name" value="Winged helix' DNA-binding domain"/>
    <property type="match status" value="1"/>
</dbReference>
<dbReference type="AlphaFoldDB" id="A0A0T5NZH6"/>
<sequence length="371" mass="40284">MSDCNLVGSPASQTLSWVPMAAITYLAHTEGGTSIRALARHLGCHASTVSRQVRALEALRDDHLVDEALRRLGPQIAGQPQAGSCSKERCMTAPLTHPEPTKTLTESRLNREALRVLRRLCEKGAVLAVAAEMDKAVVVRETEAGQNRTAVVDRDIAEALALKSWISCDSPGRISRYAITGAGRTALGRLMAQAENTAQGFEESQAAFLGQPDSGDDEDDAQERRRVRYGITESPLILLSRRRNRDGSRFLPAELVRAGERLREDYEMARLNETPRAAWPEILTGAAQPAVVAEQNGSARAAQARVLGALRDLGPGLADVALRCCCFLEGLETTEKKLGWSARSGKIVLRIALQRLKRHYTELGDSAGLMG</sequence>
<accession>A0A0T5NZH6</accession>
<dbReference type="EMBL" id="LAXJ01000002">
    <property type="protein sequence ID" value="KRS14264.1"/>
    <property type="molecule type" value="Genomic_DNA"/>
</dbReference>
<dbReference type="Pfam" id="PF20057">
    <property type="entry name" value="DUF6456"/>
    <property type="match status" value="1"/>
</dbReference>
<proteinExistence type="predicted"/>
<dbReference type="Proteomes" id="UP000051295">
    <property type="component" value="Unassembled WGS sequence"/>
</dbReference>
<dbReference type="InterPro" id="IPR036390">
    <property type="entry name" value="WH_DNA-bd_sf"/>
</dbReference>
<protein>
    <recommendedName>
        <fullName evidence="1">DUF6456 domain-containing protein</fullName>
    </recommendedName>
</protein>
<keyword evidence="3" id="KW-1185">Reference proteome</keyword>
<dbReference type="STRING" id="1641875.XM53_00555"/>
<evidence type="ECO:0000259" key="1">
    <source>
        <dbReference type="Pfam" id="PF20057"/>
    </source>
</evidence>
<evidence type="ECO:0000313" key="3">
    <source>
        <dbReference type="Proteomes" id="UP000051295"/>
    </source>
</evidence>
<dbReference type="RefSeq" id="WP_057789243.1">
    <property type="nucleotide sequence ID" value="NZ_LAXJ01000002.1"/>
</dbReference>
<name>A0A0T5NZH6_9RHOB</name>
<dbReference type="InterPro" id="IPR036388">
    <property type="entry name" value="WH-like_DNA-bd_sf"/>
</dbReference>
<dbReference type="InterPro" id="IPR045599">
    <property type="entry name" value="DUF6456"/>
</dbReference>
<dbReference type="PATRIC" id="fig|1641875.4.peg.1193"/>
<gene>
    <name evidence="2" type="ORF">XM53_00555</name>
</gene>
<dbReference type="Gene3D" id="1.10.10.10">
    <property type="entry name" value="Winged helix-like DNA-binding domain superfamily/Winged helix DNA-binding domain"/>
    <property type="match status" value="1"/>
</dbReference>
<evidence type="ECO:0000313" key="2">
    <source>
        <dbReference type="EMBL" id="KRS14264.1"/>
    </source>
</evidence>